<keyword evidence="1" id="KW-0548">Nucleotidyltransferase</keyword>
<dbReference type="GO" id="GO:0003887">
    <property type="term" value="F:DNA-directed DNA polymerase activity"/>
    <property type="evidence" value="ECO:0007669"/>
    <property type="project" value="UniProtKB-EC"/>
</dbReference>
<sequence>MMTIQELQPKLFETFTNIIQSGRLNHAYLFSGDFASLDMAIYIAKSIFCQSKLNDLPCQTCRVCRLIDKGEFPDLKIIEPSGQIIKTEVIKEVMKDFTKTGLEGEKQVFIIRDCDKMHINAANSLLKYIEEPQSQSYIFLLTSDDNKVLPTIKSRTQVFHFPKNRSVLLEYALQKGLLKTQADILVEISKDPKDLEKKLDSKASQLIQTCQKWVALLKRDSDQAYLEISKLVQQATDKFEQEMVFQILMIIFSKQIEGNEDLIWIEKIYNAQQMWMNYVSFQNALEYMILS</sequence>
<dbReference type="Pfam" id="PF13177">
    <property type="entry name" value="DNA_pol3_delta2"/>
    <property type="match status" value="1"/>
</dbReference>
<dbReference type="Proteomes" id="UP000005388">
    <property type="component" value="Unassembled WGS sequence"/>
</dbReference>
<dbReference type="STRING" id="764291.STRUR_1717"/>
<evidence type="ECO:0000313" key="1">
    <source>
        <dbReference type="EMBL" id="EHJ55991.1"/>
    </source>
</evidence>
<reference evidence="1 2" key="1">
    <citation type="journal article" date="2014" name="Int. J. Syst. Evol. Microbiol.">
        <title>Phylogenomics and the dynamic genome evolution of the genus Streptococcus.</title>
        <authorList>
            <consortium name="The Broad Institute Genome Sequencing Platform"/>
            <person name="Richards V.P."/>
            <person name="Palmer S.R."/>
            <person name="Pavinski Bitar P.D."/>
            <person name="Qin X."/>
            <person name="Weinstock G.M."/>
            <person name="Highlander S.K."/>
            <person name="Town C.D."/>
            <person name="Burne R.A."/>
            <person name="Stanhope M.J."/>
        </authorList>
    </citation>
    <scope>NUCLEOTIDE SEQUENCE [LARGE SCALE GENOMIC DNA]</scope>
    <source>
        <strain evidence="1 2">2285-97</strain>
    </source>
</reference>
<protein>
    <submittedName>
        <fullName evidence="1">DNA polymerase III, delta' subunit</fullName>
        <ecNumber evidence="1">2.7.7.7</ecNumber>
    </submittedName>
</protein>
<dbReference type="EC" id="2.7.7.7" evidence="1"/>
<accession>G5KCH8</accession>
<proteinExistence type="predicted"/>
<dbReference type="GO" id="GO:0006261">
    <property type="term" value="P:DNA-templated DNA replication"/>
    <property type="evidence" value="ECO:0007669"/>
    <property type="project" value="TreeGrafter"/>
</dbReference>
<dbReference type="InterPro" id="IPR050238">
    <property type="entry name" value="DNA_Rep/Repair_Clamp_Loader"/>
</dbReference>
<evidence type="ECO:0000313" key="2">
    <source>
        <dbReference type="Proteomes" id="UP000005388"/>
    </source>
</evidence>
<dbReference type="AlphaFoldDB" id="G5KCH8"/>
<organism evidence="1 2">
    <name type="scientific">Streptococcus urinalis 2285-97</name>
    <dbReference type="NCBI Taxonomy" id="764291"/>
    <lineage>
        <taxon>Bacteria</taxon>
        <taxon>Bacillati</taxon>
        <taxon>Bacillota</taxon>
        <taxon>Bacilli</taxon>
        <taxon>Lactobacillales</taxon>
        <taxon>Streptococcaceae</taxon>
        <taxon>Streptococcus</taxon>
    </lineage>
</organism>
<keyword evidence="1" id="KW-0808">Transferase</keyword>
<dbReference type="SUPFAM" id="SSF52540">
    <property type="entry name" value="P-loop containing nucleoside triphosphate hydrolases"/>
    <property type="match status" value="1"/>
</dbReference>
<dbReference type="InterPro" id="IPR027417">
    <property type="entry name" value="P-loop_NTPase"/>
</dbReference>
<dbReference type="Gene3D" id="3.40.50.300">
    <property type="entry name" value="P-loop containing nucleotide triphosphate hydrolases"/>
    <property type="match status" value="1"/>
</dbReference>
<dbReference type="PANTHER" id="PTHR11669">
    <property type="entry name" value="REPLICATION FACTOR C / DNA POLYMERASE III GAMMA-TAU SUBUNIT"/>
    <property type="match status" value="1"/>
</dbReference>
<dbReference type="PANTHER" id="PTHR11669:SF8">
    <property type="entry name" value="DNA POLYMERASE III SUBUNIT DELTA"/>
    <property type="match status" value="1"/>
</dbReference>
<comment type="caution">
    <text evidence="1">The sequence shown here is derived from an EMBL/GenBank/DDBJ whole genome shotgun (WGS) entry which is preliminary data.</text>
</comment>
<dbReference type="eggNOG" id="COG0470">
    <property type="taxonomic scope" value="Bacteria"/>
</dbReference>
<dbReference type="EMBL" id="AEUZ02000001">
    <property type="protein sequence ID" value="EHJ55991.1"/>
    <property type="molecule type" value="Genomic_DNA"/>
</dbReference>
<keyword evidence="2" id="KW-1185">Reference proteome</keyword>
<name>G5KCH8_9STRE</name>
<dbReference type="NCBIfam" id="NF005581">
    <property type="entry name" value="PRK07276.1"/>
    <property type="match status" value="1"/>
</dbReference>
<gene>
    <name evidence="1" type="ORF">STRUR_1717</name>
</gene>